<dbReference type="AlphaFoldDB" id="U6MSD3"/>
<dbReference type="Gene3D" id="3.40.50.300">
    <property type="entry name" value="P-loop containing nucleotide triphosphate hydrolases"/>
    <property type="match status" value="1"/>
</dbReference>
<dbReference type="InterPro" id="IPR027417">
    <property type="entry name" value="P-loop_NTPase"/>
</dbReference>
<dbReference type="SUPFAM" id="SSF52540">
    <property type="entry name" value="P-loop containing nucleoside triphosphate hydrolases"/>
    <property type="match status" value="1"/>
</dbReference>
<evidence type="ECO:0000313" key="2">
    <source>
        <dbReference type="EMBL" id="CDJ67102.1"/>
    </source>
</evidence>
<reference evidence="2" key="1">
    <citation type="submission" date="2013-10" db="EMBL/GenBank/DDBJ databases">
        <title>Genomic analysis of the causative agents of coccidiosis in chickens.</title>
        <authorList>
            <person name="Reid A.J."/>
            <person name="Blake D."/>
            <person name="Billington K."/>
            <person name="Browne H."/>
            <person name="Dunn M."/>
            <person name="Hung S."/>
            <person name="Kawahara F."/>
            <person name="Miranda-Saavedra D."/>
            <person name="Mourier T."/>
            <person name="Nagra H."/>
            <person name="Otto T.D."/>
            <person name="Rawlings N."/>
            <person name="Sanchez A."/>
            <person name="Sanders M."/>
            <person name="Subramaniam C."/>
            <person name="Tay Y."/>
            <person name="Dear P."/>
            <person name="Doerig C."/>
            <person name="Gruber A."/>
            <person name="Parkinson J."/>
            <person name="Shirley M."/>
            <person name="Wan K.L."/>
            <person name="Berriman M."/>
            <person name="Tomley F."/>
            <person name="Pain A."/>
        </authorList>
    </citation>
    <scope>NUCLEOTIDE SEQUENCE [LARGE SCALE GENOMIC DNA]</scope>
    <source>
        <strain evidence="2">Houghton</strain>
    </source>
</reference>
<proteinExistence type="predicted"/>
<dbReference type="GO" id="GO:0016787">
    <property type="term" value="F:hydrolase activity"/>
    <property type="evidence" value="ECO:0007669"/>
    <property type="project" value="InterPro"/>
</dbReference>
<reference evidence="2" key="2">
    <citation type="submission" date="2013-10" db="EMBL/GenBank/DDBJ databases">
        <authorList>
            <person name="Aslett M."/>
        </authorList>
    </citation>
    <scope>NUCLEOTIDE SEQUENCE [LARGE SCALE GENOMIC DNA]</scope>
    <source>
        <strain evidence="2">Houghton</strain>
    </source>
</reference>
<dbReference type="RefSeq" id="XP_013435569.1">
    <property type="nucleotide sequence ID" value="XM_013580115.1"/>
</dbReference>
<gene>
    <name evidence="2" type="ORF">ENH_00030570</name>
</gene>
<dbReference type="InterPro" id="IPR029052">
    <property type="entry name" value="Metallo-depent_PP-like"/>
</dbReference>
<dbReference type="EMBL" id="HG724052">
    <property type="protein sequence ID" value="CDJ67102.1"/>
    <property type="molecule type" value="Genomic_DNA"/>
</dbReference>
<sequence length="1099" mass="121025">MWISTQANSFARSQKTEGLEVNCLAFCYGTNSWPRLSNNGVPWGGIGRLISVHRSARKVTLHAANRTQQRPQSRGTKATRGSCPADTTLAGHGLWDNFRCPIVAEADRFVLFGDLHMGEATLNTCLDALSLVQQTCKRQCTSLGMGHQVGFRPVAVESGERNPKSRDAPTVAVFLGDFWHSRIEKHLHWGLLRPLLEFWEQWDIPILLLPGNHDQLQYEAGRDLLQPLEKAASQSPLVLAFRRPTLVNGELLFLPHMRETAKLQRILAQAKQCTTLRAVFGHLSIRGASLNPFLEDSRLLSSDAVDLSLLPDVPVYSGHIHTPQLVGKQARYVGSLYQTSLAEAYQRKYIYTISRSCGFNVVDAQESAVGPRHFPVNDPRLLPAPEALRRGDRVVLLPKTHAITRMPARDEAIAPSTLDSLNGHQSRRCDTMRCEEPTQAPPTQEMNMQKSRKLSGQHPPTGKFPRTPSTLVEPHSEGDATFGVKLLNGNAELDSEQLLQLSAAYKDAGILFDCRVTPSAGPSKSVGEGSHSVAAEQKTEGPSSATSAALLCMHHGLLPVENQSPREALRLYVYQELKGGYQTFSKHALAAAEGLLQEQLDGSTNIGPENPSKRGCGSATKNAEWPHVAADLQLHQARIESFGLYSGVVRLNLHRRGLVIIQGSKNDDAQGTAFTENGSGKSTVMQAVIWALVGDGAASGFTSSTGRPKVTGVVCDDIPPASNSNSALIETIDGKAESDNALARCDEDRFASVELEGKLNGESFFLRRRRWRSGRSELTVHVGGRDLTGQSAIDTQRQLDSLFGGKLKAWSQFIYLASQGLDGLLRTSEATFSVRGFVVRCSALLLRDVRRLLRRKRGFSSPDLLEMRPFNASSRGGTDADSTVKLASSKGEAHRDYKFESVLETSRDWLRDASQDYAGVLKQLARLQRLVSLFQSRARFYRRQEEVLESAEKLLGSQGIQRNLLASVLRQLKTQTNIYLEQASGGLLRLDFASSGTARMNKVLSIRGFDGAFRERTLQQASSGQRQLLALCLYLAFVVTIKRRAGLRCNALFLDEPLLSLDSVNTVFILIICDAFLTPWILSLFKDNQDIAISARLFS</sequence>
<dbReference type="Proteomes" id="UP000030754">
    <property type="component" value="Unassembled WGS sequence"/>
</dbReference>
<feature type="region of interest" description="Disordered" evidence="1">
    <location>
        <begin position="63"/>
        <end position="82"/>
    </location>
</feature>
<dbReference type="OrthoDB" id="18797at2759"/>
<dbReference type="VEuPathDB" id="ToxoDB:ENH_00030570"/>
<dbReference type="PANTHER" id="PTHR32114:SF2">
    <property type="entry name" value="ABC TRANSPORTER ABCH.3"/>
    <property type="match status" value="1"/>
</dbReference>
<name>U6MSD3_9EIME</name>
<keyword evidence="3" id="KW-1185">Reference proteome</keyword>
<dbReference type="CDD" id="cd00267">
    <property type="entry name" value="ABC_ATPase"/>
    <property type="match status" value="1"/>
</dbReference>
<dbReference type="PANTHER" id="PTHR32114">
    <property type="entry name" value="ABC TRANSPORTER ABCH.3"/>
    <property type="match status" value="1"/>
</dbReference>
<evidence type="ECO:0000313" key="3">
    <source>
        <dbReference type="Proteomes" id="UP000030754"/>
    </source>
</evidence>
<organism evidence="2 3">
    <name type="scientific">Eimeria necatrix</name>
    <dbReference type="NCBI Taxonomy" id="51315"/>
    <lineage>
        <taxon>Eukaryota</taxon>
        <taxon>Sar</taxon>
        <taxon>Alveolata</taxon>
        <taxon>Apicomplexa</taxon>
        <taxon>Conoidasida</taxon>
        <taxon>Coccidia</taxon>
        <taxon>Eucoccidiorida</taxon>
        <taxon>Eimeriorina</taxon>
        <taxon>Eimeriidae</taxon>
        <taxon>Eimeria</taxon>
    </lineage>
</organism>
<dbReference type="GeneID" id="25473222"/>
<protein>
    <submittedName>
        <fullName evidence="2">DNA double-strand break repair rad50 ATPase, related</fullName>
    </submittedName>
</protein>
<feature type="region of interest" description="Disordered" evidence="1">
    <location>
        <begin position="435"/>
        <end position="475"/>
    </location>
</feature>
<dbReference type="SUPFAM" id="SSF56300">
    <property type="entry name" value="Metallo-dependent phosphatases"/>
    <property type="match status" value="1"/>
</dbReference>
<dbReference type="Gene3D" id="3.60.21.10">
    <property type="match status" value="1"/>
</dbReference>
<accession>U6MSD3</accession>
<feature type="compositionally biased region" description="Polar residues" evidence="1">
    <location>
        <begin position="65"/>
        <end position="76"/>
    </location>
</feature>
<evidence type="ECO:0000256" key="1">
    <source>
        <dbReference type="SAM" id="MobiDB-lite"/>
    </source>
</evidence>
<feature type="region of interest" description="Disordered" evidence="1">
    <location>
        <begin position="520"/>
        <end position="541"/>
    </location>
</feature>